<dbReference type="Gene3D" id="1.10.10.10">
    <property type="entry name" value="Winged helix-like DNA-binding domain superfamily/Winged helix DNA-binding domain"/>
    <property type="match status" value="1"/>
</dbReference>
<evidence type="ECO:0000313" key="3">
    <source>
        <dbReference type="EMBL" id="MDR7359382.1"/>
    </source>
</evidence>
<dbReference type="PANTHER" id="PTHR40082">
    <property type="entry name" value="BLR5956 PROTEIN"/>
    <property type="match status" value="1"/>
</dbReference>
<accession>A0ABU2BL56</accession>
<keyword evidence="3" id="KW-0456">Lyase</keyword>
<organism evidence="3 4">
    <name type="scientific">Paeniglutamicibacter sulfureus</name>
    <dbReference type="NCBI Taxonomy" id="43666"/>
    <lineage>
        <taxon>Bacteria</taxon>
        <taxon>Bacillati</taxon>
        <taxon>Actinomycetota</taxon>
        <taxon>Actinomycetes</taxon>
        <taxon>Micrococcales</taxon>
        <taxon>Micrococcaceae</taxon>
        <taxon>Paeniglutamicibacter</taxon>
    </lineage>
</organism>
<protein>
    <submittedName>
        <fullName evidence="3">Uroporphyrinogen-III synthase</fullName>
        <ecNumber evidence="3">4.2.1.75</ecNumber>
    </submittedName>
</protein>
<dbReference type="SUPFAM" id="SSF69618">
    <property type="entry name" value="HemD-like"/>
    <property type="match status" value="1"/>
</dbReference>
<dbReference type="CDD" id="cd06578">
    <property type="entry name" value="HemD"/>
    <property type="match status" value="1"/>
</dbReference>
<sequence>MSATATAGTGTRIGGALAGFRIAVTSQRRSAELIEALERRGAQVLHAPTLRLAPLAEDAELLAGTRRMLRLRPEYVLVSTAYGFRRWFETAEAVGLGDELAEVLRAARIHVRGPKALGAVRALGFEAEARAGEELTSTMVAGLAPLLEGKAVVLQHHGIGDDEAAATLLEAGTRELLRISPYRWVPPEDAGKLEVLLRALCSGSLDALTFTSAPAVVALLEAARHNGCHAQLLEALQSTICTVAVGPVTAAPLLEAGISPLVPARHRMGAMIHTLVEHLGRRGALECATVLGPCQLRGDTVHLGGRGRELGPGQLRIFKALLEAGGNVVSRGTLAALLPDGSSDHALDMAVSRLRGALPDARLVSTVVKRGYRLNA</sequence>
<evidence type="ECO:0000313" key="4">
    <source>
        <dbReference type="Proteomes" id="UP001183817"/>
    </source>
</evidence>
<keyword evidence="4" id="KW-1185">Reference proteome</keyword>
<name>A0ABU2BL56_9MICC</name>
<reference evidence="3 4" key="1">
    <citation type="submission" date="2023-07" db="EMBL/GenBank/DDBJ databases">
        <title>Sequencing the genomes of 1000 actinobacteria strains.</title>
        <authorList>
            <person name="Klenk H.-P."/>
        </authorList>
    </citation>
    <scope>NUCLEOTIDE SEQUENCE [LARGE SCALE GENOMIC DNA]</scope>
    <source>
        <strain evidence="3 4">DSM 20167</strain>
    </source>
</reference>
<dbReference type="NCBIfam" id="NF005568">
    <property type="entry name" value="PRK07239.1"/>
    <property type="match status" value="1"/>
</dbReference>
<dbReference type="PANTHER" id="PTHR40082:SF1">
    <property type="entry name" value="BLR5956 PROTEIN"/>
    <property type="match status" value="1"/>
</dbReference>
<dbReference type="EC" id="4.2.1.75" evidence="3"/>
<gene>
    <name evidence="3" type="ORF">J2S64_003073</name>
</gene>
<dbReference type="InterPro" id="IPR003754">
    <property type="entry name" value="4pyrrol_synth_uPrphyn_synth"/>
</dbReference>
<dbReference type="Pfam" id="PF00486">
    <property type="entry name" value="Trans_reg_C"/>
    <property type="match status" value="1"/>
</dbReference>
<comment type="caution">
    <text evidence="3">The sequence shown here is derived from an EMBL/GenBank/DDBJ whole genome shotgun (WGS) entry which is preliminary data.</text>
</comment>
<evidence type="ECO:0000259" key="2">
    <source>
        <dbReference type="SMART" id="SM00862"/>
    </source>
</evidence>
<dbReference type="SUPFAM" id="SSF46894">
    <property type="entry name" value="C-terminal effector domain of the bipartite response regulators"/>
    <property type="match status" value="1"/>
</dbReference>
<proteinExistence type="predicted"/>
<dbReference type="Pfam" id="PF02602">
    <property type="entry name" value="HEM4"/>
    <property type="match status" value="1"/>
</dbReference>
<dbReference type="RefSeq" id="WP_302264648.1">
    <property type="nucleotide sequence ID" value="NZ_BAAAWO010000001.1"/>
</dbReference>
<dbReference type="Gene3D" id="3.40.50.10090">
    <property type="match status" value="2"/>
</dbReference>
<dbReference type="SMART" id="SM00862">
    <property type="entry name" value="Trans_reg_C"/>
    <property type="match status" value="1"/>
</dbReference>
<dbReference type="InterPro" id="IPR036388">
    <property type="entry name" value="WH-like_DNA-bd_sf"/>
</dbReference>
<feature type="domain" description="OmpR/PhoB-type" evidence="2">
    <location>
        <begin position="307"/>
        <end position="374"/>
    </location>
</feature>
<dbReference type="EMBL" id="JAVDYI010000001">
    <property type="protein sequence ID" value="MDR7359382.1"/>
    <property type="molecule type" value="Genomic_DNA"/>
</dbReference>
<dbReference type="InterPro" id="IPR036108">
    <property type="entry name" value="4pyrrol_syn_uPrphyn_synt_sf"/>
</dbReference>
<keyword evidence="1" id="KW-0238">DNA-binding</keyword>
<evidence type="ECO:0000256" key="1">
    <source>
        <dbReference type="ARBA" id="ARBA00023125"/>
    </source>
</evidence>
<dbReference type="InterPro" id="IPR001867">
    <property type="entry name" value="OmpR/PhoB-type_DNA-bd"/>
</dbReference>
<dbReference type="InterPro" id="IPR039793">
    <property type="entry name" value="UROS/Hem4"/>
</dbReference>
<dbReference type="Proteomes" id="UP001183817">
    <property type="component" value="Unassembled WGS sequence"/>
</dbReference>
<dbReference type="InterPro" id="IPR016032">
    <property type="entry name" value="Sig_transdc_resp-reg_C-effctor"/>
</dbReference>
<dbReference type="GO" id="GO:0004852">
    <property type="term" value="F:uroporphyrinogen-III synthase activity"/>
    <property type="evidence" value="ECO:0007669"/>
    <property type="project" value="UniProtKB-EC"/>
</dbReference>